<feature type="compositionally biased region" description="Low complexity" evidence="1">
    <location>
        <begin position="97"/>
        <end position="107"/>
    </location>
</feature>
<dbReference type="AlphaFoldDB" id="A0A6A3T3J5"/>
<dbReference type="Proteomes" id="UP000460718">
    <property type="component" value="Unassembled WGS sequence"/>
</dbReference>
<evidence type="ECO:0000313" key="14">
    <source>
        <dbReference type="Proteomes" id="UP000440367"/>
    </source>
</evidence>
<name>A0A6A3T3J5_9STRA</name>
<dbReference type="Proteomes" id="UP000440732">
    <property type="component" value="Unassembled WGS sequence"/>
</dbReference>
<keyword evidence="2" id="KW-1133">Transmembrane helix</keyword>
<evidence type="ECO:0000313" key="19">
    <source>
        <dbReference type="Proteomes" id="UP000486351"/>
    </source>
</evidence>
<dbReference type="EMBL" id="QXFZ01000179">
    <property type="protein sequence ID" value="KAE9128558.1"/>
    <property type="molecule type" value="Genomic_DNA"/>
</dbReference>
<evidence type="ECO:0000313" key="13">
    <source>
        <dbReference type="Proteomes" id="UP000433483"/>
    </source>
</evidence>
<evidence type="ECO:0000313" key="4">
    <source>
        <dbReference type="EMBL" id="KAE9009483.1"/>
    </source>
</evidence>
<sequence>MLHMKGICAIAVAVGAIVGAIVQNRVLLLLYSVVMVMVMSAFSVPAGSAFMLKTKMKDWEPANFPAEDQEIKLAKTINEVYCYAETATTPRRRRPTRPSSLTPRPRL</sequence>
<dbReference type="Proteomes" id="UP000429523">
    <property type="component" value="Unassembled WGS sequence"/>
</dbReference>
<comment type="caution">
    <text evidence="6">The sequence shown here is derived from an EMBL/GenBank/DDBJ whole genome shotgun (WGS) entry which is preliminary data.</text>
</comment>
<evidence type="ECO:0000313" key="10">
    <source>
        <dbReference type="EMBL" id="KAE9240490.1"/>
    </source>
</evidence>
<evidence type="ECO:0000313" key="20">
    <source>
        <dbReference type="Proteomes" id="UP000488956"/>
    </source>
</evidence>
<evidence type="ECO:0000313" key="3">
    <source>
        <dbReference type="EMBL" id="KAE8944259.1"/>
    </source>
</evidence>
<dbReference type="EMBL" id="QXGD01000409">
    <property type="protein sequence ID" value="KAE9240490.1"/>
    <property type="molecule type" value="Genomic_DNA"/>
</dbReference>
<evidence type="ECO:0000313" key="9">
    <source>
        <dbReference type="EMBL" id="KAE9239461.1"/>
    </source>
</evidence>
<keyword evidence="13" id="KW-1185">Reference proteome</keyword>
<dbReference type="EMBL" id="QXFX01000560">
    <property type="protein sequence ID" value="KAE9111342.1"/>
    <property type="molecule type" value="Genomic_DNA"/>
</dbReference>
<gene>
    <name evidence="10" type="ORF">PF002_g9732</name>
    <name evidence="9" type="ORF">PF004_g7936</name>
    <name evidence="8" type="ORF">PF005_g5371</name>
    <name evidence="7" type="ORF">PF006_g10659</name>
    <name evidence="6" type="ORF">PF007_g5218</name>
    <name evidence="11" type="ORF">PF008_g10390</name>
    <name evidence="3" type="ORF">PF009_g6054</name>
    <name evidence="5" type="ORF">PF010_g10839</name>
    <name evidence="4" type="ORF">PF011_g10250</name>
</gene>
<dbReference type="EMBL" id="QXFY01000523">
    <property type="protein sequence ID" value="KAE9341938.1"/>
    <property type="molecule type" value="Genomic_DNA"/>
</dbReference>
<evidence type="ECO:0000313" key="7">
    <source>
        <dbReference type="EMBL" id="KAE9144399.1"/>
    </source>
</evidence>
<evidence type="ECO:0000313" key="5">
    <source>
        <dbReference type="EMBL" id="KAE9111342.1"/>
    </source>
</evidence>
<evidence type="ECO:0000313" key="8">
    <source>
        <dbReference type="EMBL" id="KAE9225820.1"/>
    </source>
</evidence>
<organism evidence="6 16">
    <name type="scientific">Phytophthora fragariae</name>
    <dbReference type="NCBI Taxonomy" id="53985"/>
    <lineage>
        <taxon>Eukaryota</taxon>
        <taxon>Sar</taxon>
        <taxon>Stramenopiles</taxon>
        <taxon>Oomycota</taxon>
        <taxon>Peronosporomycetes</taxon>
        <taxon>Peronosporales</taxon>
        <taxon>Peronosporaceae</taxon>
        <taxon>Phytophthora</taxon>
    </lineage>
</organism>
<evidence type="ECO:0000313" key="18">
    <source>
        <dbReference type="Proteomes" id="UP000476176"/>
    </source>
</evidence>
<dbReference type="EMBL" id="QXGB01000186">
    <property type="protein sequence ID" value="KAE9225820.1"/>
    <property type="molecule type" value="Genomic_DNA"/>
</dbReference>
<dbReference type="Proteomes" id="UP000488956">
    <property type="component" value="Unassembled WGS sequence"/>
</dbReference>
<dbReference type="Proteomes" id="UP000433483">
    <property type="component" value="Unassembled WGS sequence"/>
</dbReference>
<keyword evidence="2" id="KW-0472">Membrane</keyword>
<evidence type="ECO:0000313" key="16">
    <source>
        <dbReference type="Proteomes" id="UP000441208"/>
    </source>
</evidence>
<evidence type="ECO:0000313" key="6">
    <source>
        <dbReference type="EMBL" id="KAE9128558.1"/>
    </source>
</evidence>
<feature type="transmembrane region" description="Helical" evidence="2">
    <location>
        <begin position="29"/>
        <end position="52"/>
    </location>
</feature>
<evidence type="ECO:0000313" key="11">
    <source>
        <dbReference type="EMBL" id="KAE9341938.1"/>
    </source>
</evidence>
<evidence type="ECO:0000313" key="17">
    <source>
        <dbReference type="Proteomes" id="UP000460718"/>
    </source>
</evidence>
<protein>
    <submittedName>
        <fullName evidence="6">Uncharacterized protein</fullName>
    </submittedName>
</protein>
<reference evidence="12 13" key="1">
    <citation type="submission" date="2018-08" db="EMBL/GenBank/DDBJ databases">
        <title>Genomic investigation of the strawberry pathogen Phytophthora fragariae indicates pathogenicity is determined by transcriptional variation in three key races.</title>
        <authorList>
            <person name="Adams T.M."/>
            <person name="Armitage A.D."/>
            <person name="Sobczyk M.K."/>
            <person name="Bates H.J."/>
            <person name="Dunwell J.M."/>
            <person name="Nellist C.F."/>
            <person name="Harrison R.J."/>
        </authorList>
    </citation>
    <scope>NUCLEOTIDE SEQUENCE [LARGE SCALE GENOMIC DNA]</scope>
    <source>
        <strain evidence="10 14">BC-1</strain>
        <strain evidence="9 18">BC-23</strain>
        <strain evidence="8 13">NOV-27</strain>
        <strain evidence="7 15">NOV-5</strain>
        <strain evidence="6 16">NOV-71</strain>
        <strain evidence="11 19">NOV-77</strain>
        <strain evidence="3 12">NOV-9</strain>
        <strain evidence="5 20">ONT-3</strain>
        <strain evidence="4 17">SCRP245</strain>
    </source>
</reference>
<dbReference type="EMBL" id="QXGA01000545">
    <property type="protein sequence ID" value="KAE9144399.1"/>
    <property type="molecule type" value="Genomic_DNA"/>
</dbReference>
<proteinExistence type="predicted"/>
<dbReference type="Proteomes" id="UP000476176">
    <property type="component" value="Unassembled WGS sequence"/>
</dbReference>
<dbReference type="EMBL" id="QXGC01000357">
    <property type="protein sequence ID" value="KAE9239461.1"/>
    <property type="molecule type" value="Genomic_DNA"/>
</dbReference>
<evidence type="ECO:0000256" key="1">
    <source>
        <dbReference type="SAM" id="MobiDB-lite"/>
    </source>
</evidence>
<dbReference type="EMBL" id="QXFW01000533">
    <property type="protein sequence ID" value="KAE9009483.1"/>
    <property type="molecule type" value="Genomic_DNA"/>
</dbReference>
<keyword evidence="2" id="KW-0812">Transmembrane</keyword>
<evidence type="ECO:0000313" key="12">
    <source>
        <dbReference type="Proteomes" id="UP000429523"/>
    </source>
</evidence>
<dbReference type="Proteomes" id="UP000441208">
    <property type="component" value="Unassembled WGS sequence"/>
</dbReference>
<dbReference type="Proteomes" id="UP000486351">
    <property type="component" value="Unassembled WGS sequence"/>
</dbReference>
<feature type="region of interest" description="Disordered" evidence="1">
    <location>
        <begin position="86"/>
        <end position="107"/>
    </location>
</feature>
<evidence type="ECO:0000313" key="15">
    <source>
        <dbReference type="Proteomes" id="UP000440732"/>
    </source>
</evidence>
<dbReference type="EMBL" id="QXGF01000213">
    <property type="protein sequence ID" value="KAE8944259.1"/>
    <property type="molecule type" value="Genomic_DNA"/>
</dbReference>
<evidence type="ECO:0000256" key="2">
    <source>
        <dbReference type="SAM" id="Phobius"/>
    </source>
</evidence>
<dbReference type="Proteomes" id="UP000440367">
    <property type="component" value="Unassembled WGS sequence"/>
</dbReference>
<dbReference type="OrthoDB" id="10450808at2759"/>
<accession>A0A6A3T3J5</accession>